<dbReference type="AlphaFoldDB" id="A0A0H2S0P7"/>
<protein>
    <submittedName>
        <fullName evidence="1">Uncharacterized protein</fullName>
    </submittedName>
</protein>
<reference evidence="1 2" key="1">
    <citation type="submission" date="2015-04" db="EMBL/GenBank/DDBJ databases">
        <title>Complete genome sequence of Schizopora paradoxa KUC8140, a cosmopolitan wood degrader in East Asia.</title>
        <authorList>
            <consortium name="DOE Joint Genome Institute"/>
            <person name="Min B."/>
            <person name="Park H."/>
            <person name="Jang Y."/>
            <person name="Kim J.-J."/>
            <person name="Kim K.H."/>
            <person name="Pangilinan J."/>
            <person name="Lipzen A."/>
            <person name="Riley R."/>
            <person name="Grigoriev I.V."/>
            <person name="Spatafora J.W."/>
            <person name="Choi I.-G."/>
        </authorList>
    </citation>
    <scope>NUCLEOTIDE SEQUENCE [LARGE SCALE GENOMIC DNA]</scope>
    <source>
        <strain evidence="1 2">KUC8140</strain>
    </source>
</reference>
<dbReference type="InParanoid" id="A0A0H2S0P7"/>
<gene>
    <name evidence="1" type="ORF">SCHPADRAFT_160816</name>
</gene>
<accession>A0A0H2S0P7</accession>
<evidence type="ECO:0000313" key="2">
    <source>
        <dbReference type="Proteomes" id="UP000053477"/>
    </source>
</evidence>
<dbReference type="Proteomes" id="UP000053477">
    <property type="component" value="Unassembled WGS sequence"/>
</dbReference>
<dbReference type="EMBL" id="KQ085903">
    <property type="protein sequence ID" value="KLO17569.1"/>
    <property type="molecule type" value="Genomic_DNA"/>
</dbReference>
<proteinExistence type="predicted"/>
<name>A0A0H2S0P7_9AGAM</name>
<keyword evidence="2" id="KW-1185">Reference proteome</keyword>
<sequence>MGYRIPRDFSRSVISVPALTSGKKEVRISDMNLRLCKTGESRFRIFSGQLWDRRRVCCVHVYEAYLSIDCRHSGSLSSSLWAERFAQSMLGWVMCLRRRRELLKHGCDDKHCIMPNEFAAAQSESSVQGVLNLGIAGLGSATVLSVTYSFIHDVTMLATPGTLANSVDSCTGMQRTVEIIASNSGPFFSIFGPADSEVLVGEIFPLIKFCGEELLSQSPSARVRLRSESAPHKRVDPVTASCPVPAPTSVEPIVFKGMSD</sequence>
<evidence type="ECO:0000313" key="1">
    <source>
        <dbReference type="EMBL" id="KLO17569.1"/>
    </source>
</evidence>
<organism evidence="1 2">
    <name type="scientific">Schizopora paradoxa</name>
    <dbReference type="NCBI Taxonomy" id="27342"/>
    <lineage>
        <taxon>Eukaryota</taxon>
        <taxon>Fungi</taxon>
        <taxon>Dikarya</taxon>
        <taxon>Basidiomycota</taxon>
        <taxon>Agaricomycotina</taxon>
        <taxon>Agaricomycetes</taxon>
        <taxon>Hymenochaetales</taxon>
        <taxon>Schizoporaceae</taxon>
        <taxon>Schizopora</taxon>
    </lineage>
</organism>